<name>A0A0U1PZ94_9BURK</name>
<proteinExistence type="predicted"/>
<dbReference type="AlphaFoldDB" id="A0A0U1PZ94"/>
<gene>
    <name evidence="2" type="ORF">AAV94_09255</name>
</gene>
<reference evidence="2 3" key="1">
    <citation type="submission" date="2015-05" db="EMBL/GenBank/DDBJ databases">
        <title>Draft genome sequence of Lampropedia sp. CT6, isolated from the microbial mat of a hot water spring, located at Manikaran, India.</title>
        <authorList>
            <person name="Tripathi C."/>
            <person name="Rani P."/>
            <person name="Mahato N.K."/>
            <person name="Lal R."/>
        </authorList>
    </citation>
    <scope>NUCLEOTIDE SEQUENCE [LARGE SCALE GENOMIC DNA]</scope>
    <source>
        <strain evidence="2 3">CT6</strain>
    </source>
</reference>
<sequence>MQGPQSDARYLDARRGKDSKVAKSVRIAAAIALLVAAYGVATWTIGRAVEQRLRDGHAQFSALTGIDAQLVEYRRGLRGAAARTALALPGVAEPVMVVHHVAHGPWLGGRAFGLARIDSQSTPGDAALAAGALPHYALRTHVGLRGDTHLTLTGQPWSATDALGRTVAVQPLHAQGQIGASAQHVTGTLEWEGLLWRDGAGGTVQWRGLRGQAQFDRIAGRRHLYAGQAQLDVMHWDMGWPAAPHADEDATRLQLREASFTLESILEGEWLQWQMQASAAFAQYGAEEFGPVQTRAQLHQLHAATFDALLARLVPMLQVGNGVAVMQQLPLAEQTALREQAAALFGHGLTLVLGPLQARVADGQIQAEAQLAAPTLTALDLQFLPMSLVSRLDARMQLQLPQALATRWLGTDGVANLVAQHLAEQVGADLRADWVVRDAQLRINGRPVHPALPGQLLD</sequence>
<dbReference type="Proteomes" id="UP000050580">
    <property type="component" value="Unassembled WGS sequence"/>
</dbReference>
<evidence type="ECO:0000313" key="3">
    <source>
        <dbReference type="Proteomes" id="UP000050580"/>
    </source>
</evidence>
<keyword evidence="3" id="KW-1185">Reference proteome</keyword>
<feature type="transmembrane region" description="Helical" evidence="1">
    <location>
        <begin position="24"/>
        <end position="45"/>
    </location>
</feature>
<dbReference type="Pfam" id="PF06097">
    <property type="entry name" value="DUF945"/>
    <property type="match status" value="1"/>
</dbReference>
<keyword evidence="1" id="KW-0472">Membrane</keyword>
<keyword evidence="1" id="KW-0812">Transmembrane</keyword>
<evidence type="ECO:0000256" key="1">
    <source>
        <dbReference type="SAM" id="Phobius"/>
    </source>
</evidence>
<accession>A0A0U1PZ94</accession>
<keyword evidence="1" id="KW-1133">Transmembrane helix</keyword>
<comment type="caution">
    <text evidence="2">The sequence shown here is derived from an EMBL/GenBank/DDBJ whole genome shotgun (WGS) entry which is preliminary data.</text>
</comment>
<dbReference type="EMBL" id="LBNQ01000025">
    <property type="protein sequence ID" value="KKW67797.1"/>
    <property type="molecule type" value="Genomic_DNA"/>
</dbReference>
<organism evidence="2 3">
    <name type="scientific">Lampropedia cohaerens</name>
    <dbReference type="NCBI Taxonomy" id="1610491"/>
    <lineage>
        <taxon>Bacteria</taxon>
        <taxon>Pseudomonadati</taxon>
        <taxon>Pseudomonadota</taxon>
        <taxon>Betaproteobacteria</taxon>
        <taxon>Burkholderiales</taxon>
        <taxon>Comamonadaceae</taxon>
        <taxon>Lampropedia</taxon>
    </lineage>
</organism>
<evidence type="ECO:0000313" key="2">
    <source>
        <dbReference type="EMBL" id="KKW67797.1"/>
    </source>
</evidence>
<protein>
    <recommendedName>
        <fullName evidence="4">DUF945 domain-containing protein</fullName>
    </recommendedName>
</protein>
<dbReference type="InterPro" id="IPR010352">
    <property type="entry name" value="DUF945"/>
</dbReference>
<evidence type="ECO:0008006" key="4">
    <source>
        <dbReference type="Google" id="ProtNLM"/>
    </source>
</evidence>